<feature type="transmembrane region" description="Helical" evidence="1">
    <location>
        <begin position="31"/>
        <end position="51"/>
    </location>
</feature>
<feature type="transmembrane region" description="Helical" evidence="1">
    <location>
        <begin position="71"/>
        <end position="92"/>
    </location>
</feature>
<dbReference type="Proteomes" id="UP001335100">
    <property type="component" value="Unassembled WGS sequence"/>
</dbReference>
<accession>A0ABU7HWY0</accession>
<evidence type="ECO:0008006" key="4">
    <source>
        <dbReference type="Google" id="ProtNLM"/>
    </source>
</evidence>
<gene>
    <name evidence="2" type="ORF">V0R50_22820</name>
</gene>
<organism evidence="2 3">
    <name type="scientific">Pseudomonas ulcerans</name>
    <dbReference type="NCBI Taxonomy" id="3115852"/>
    <lineage>
        <taxon>Bacteria</taxon>
        <taxon>Pseudomonadati</taxon>
        <taxon>Pseudomonadota</taxon>
        <taxon>Gammaproteobacteria</taxon>
        <taxon>Pseudomonadales</taxon>
        <taxon>Pseudomonadaceae</taxon>
        <taxon>Pseudomonas</taxon>
    </lineage>
</organism>
<sequence>MEFIGLIIQIISGAVGGNAAGGLSKQSLGPLLNSVLGGVGGVVLGQVLAALSGDQSLAQPGTDGSLDLPAILSSVIGGGAGGAVLTWVVGFIKNKMQPH</sequence>
<evidence type="ECO:0000256" key="1">
    <source>
        <dbReference type="SAM" id="Phobius"/>
    </source>
</evidence>
<name>A0ABU7HWY0_9PSED</name>
<evidence type="ECO:0000313" key="3">
    <source>
        <dbReference type="Proteomes" id="UP001335100"/>
    </source>
</evidence>
<proteinExistence type="predicted"/>
<keyword evidence="1" id="KW-1133">Transmembrane helix</keyword>
<keyword evidence="1" id="KW-0472">Membrane</keyword>
<comment type="caution">
    <text evidence="2">The sequence shown here is derived from an EMBL/GenBank/DDBJ whole genome shotgun (WGS) entry which is preliminary data.</text>
</comment>
<evidence type="ECO:0000313" key="2">
    <source>
        <dbReference type="EMBL" id="MEE1936069.1"/>
    </source>
</evidence>
<reference evidence="2 3" key="1">
    <citation type="submission" date="2024-01" db="EMBL/GenBank/DDBJ databases">
        <title>Unpublished Manusciprt.</title>
        <authorList>
            <person name="Duman M."/>
            <person name="Valdes E.G."/>
            <person name="Ajmi N."/>
            <person name="Altun S."/>
            <person name="Saticioglu I.B."/>
        </authorList>
    </citation>
    <scope>NUCLEOTIDE SEQUENCE [LARGE SCALE GENOMIC DNA]</scope>
    <source>
        <strain evidence="2 3">148P</strain>
    </source>
</reference>
<keyword evidence="1" id="KW-0812">Transmembrane</keyword>
<dbReference type="RefSeq" id="WP_330076763.1">
    <property type="nucleotide sequence ID" value="NZ_JAZDQJ010000032.1"/>
</dbReference>
<dbReference type="EMBL" id="JAZDQJ010000032">
    <property type="protein sequence ID" value="MEE1936069.1"/>
    <property type="molecule type" value="Genomic_DNA"/>
</dbReference>
<keyword evidence="3" id="KW-1185">Reference proteome</keyword>
<protein>
    <recommendedName>
        <fullName evidence="4">DNA methyltransferase</fullName>
    </recommendedName>
</protein>
<feature type="transmembrane region" description="Helical" evidence="1">
    <location>
        <begin position="6"/>
        <end position="24"/>
    </location>
</feature>